<keyword evidence="5 8" id="KW-0687">Ribonucleoprotein</keyword>
<accession>A0A0M8K725</accession>
<comment type="similarity">
    <text evidence="1 8 9">Belongs to the bacterial ribosomal protein bL20 family.</text>
</comment>
<dbReference type="Pfam" id="PF00453">
    <property type="entry name" value="Ribosomal_L20"/>
    <property type="match status" value="1"/>
</dbReference>
<keyword evidence="12" id="KW-1185">Reference proteome</keyword>
<organism evidence="10 12">
    <name type="scientific">Ardenticatena maritima</name>
    <dbReference type="NCBI Taxonomy" id="872965"/>
    <lineage>
        <taxon>Bacteria</taxon>
        <taxon>Bacillati</taxon>
        <taxon>Chloroflexota</taxon>
        <taxon>Ardenticatenia</taxon>
        <taxon>Ardenticatenales</taxon>
        <taxon>Ardenticatenaceae</taxon>
        <taxon>Ardenticatena</taxon>
    </lineage>
</organism>
<evidence type="ECO:0000313" key="13">
    <source>
        <dbReference type="Proteomes" id="UP000050502"/>
    </source>
</evidence>
<dbReference type="InterPro" id="IPR005813">
    <property type="entry name" value="Ribosomal_bL20"/>
</dbReference>
<evidence type="ECO:0000256" key="7">
    <source>
        <dbReference type="ARBA" id="ARBA00035172"/>
    </source>
</evidence>
<evidence type="ECO:0000313" key="12">
    <source>
        <dbReference type="Proteomes" id="UP000037784"/>
    </source>
</evidence>
<dbReference type="GO" id="GO:1990904">
    <property type="term" value="C:ribonucleoprotein complex"/>
    <property type="evidence" value="ECO:0007669"/>
    <property type="project" value="UniProtKB-KW"/>
</dbReference>
<reference evidence="10" key="1">
    <citation type="journal article" date="2015" name="Genome Announc.">
        <title>Draft Genome Sequence of a Heterotrophic Facultative Anaerobic Thermophilic Bacterium, Ardenticatena maritima Strain 110ST.</title>
        <authorList>
            <person name="Kawaichi S."/>
            <person name="Yoshida T."/>
            <person name="Sako Y."/>
            <person name="Nakamura R."/>
        </authorList>
    </citation>
    <scope>NUCLEOTIDE SEQUENCE [LARGE SCALE GENOMIC DNA]</scope>
    <source>
        <strain evidence="10">110S</strain>
    </source>
</reference>
<proteinExistence type="inferred from homology"/>
<name>A0A0M8K725_9CHLR</name>
<evidence type="ECO:0000256" key="4">
    <source>
        <dbReference type="ARBA" id="ARBA00022980"/>
    </source>
</evidence>
<dbReference type="PATRIC" id="fig|872965.6.peg.2124"/>
<dbReference type="InterPro" id="IPR049946">
    <property type="entry name" value="RIBOSOMAL_L20_CS"/>
</dbReference>
<dbReference type="FunCoup" id="A0A0M8K725">
    <property type="interactions" value="447"/>
</dbReference>
<keyword evidence="2 8" id="KW-0699">rRNA-binding</keyword>
<dbReference type="GO" id="GO:0003735">
    <property type="term" value="F:structural constituent of ribosome"/>
    <property type="evidence" value="ECO:0007669"/>
    <property type="project" value="InterPro"/>
</dbReference>
<reference evidence="11 13" key="2">
    <citation type="submission" date="2015-07" db="EMBL/GenBank/DDBJ databases">
        <title>Whole genome sequence of Ardenticatena maritima DSM 23922.</title>
        <authorList>
            <person name="Hemp J."/>
            <person name="Ward L.M."/>
            <person name="Pace L.A."/>
            <person name="Fischer W.W."/>
        </authorList>
    </citation>
    <scope>NUCLEOTIDE SEQUENCE [LARGE SCALE GENOMIC DNA]</scope>
    <source>
        <strain evidence="11 13">110S</strain>
    </source>
</reference>
<dbReference type="EMBL" id="BBZA01000015">
    <property type="protein sequence ID" value="GAP61809.1"/>
    <property type="molecule type" value="Genomic_DNA"/>
</dbReference>
<evidence type="ECO:0000313" key="11">
    <source>
        <dbReference type="EMBL" id="KPL87923.1"/>
    </source>
</evidence>
<dbReference type="PROSITE" id="PS00937">
    <property type="entry name" value="RIBOSOMAL_L20"/>
    <property type="match status" value="1"/>
</dbReference>
<keyword evidence="3 8" id="KW-0694">RNA-binding</keyword>
<dbReference type="RefSeq" id="WP_054491753.1">
    <property type="nucleotide sequence ID" value="NZ_BBZA01000015.1"/>
</dbReference>
<dbReference type="GO" id="GO:0000027">
    <property type="term" value="P:ribosomal large subunit assembly"/>
    <property type="evidence" value="ECO:0007669"/>
    <property type="project" value="UniProtKB-UniRule"/>
</dbReference>
<gene>
    <name evidence="8" type="primary">rplT</name>
    <name evidence="10" type="ORF">ARMA_0231</name>
    <name evidence="11" type="ORF">SE16_10360</name>
</gene>
<dbReference type="Gene3D" id="1.10.1900.20">
    <property type="entry name" value="Ribosomal protein L20"/>
    <property type="match status" value="1"/>
</dbReference>
<evidence type="ECO:0000256" key="3">
    <source>
        <dbReference type="ARBA" id="ARBA00022884"/>
    </source>
</evidence>
<dbReference type="Proteomes" id="UP000037784">
    <property type="component" value="Unassembled WGS sequence"/>
</dbReference>
<evidence type="ECO:0000256" key="1">
    <source>
        <dbReference type="ARBA" id="ARBA00007698"/>
    </source>
</evidence>
<comment type="function">
    <text evidence="6 8 9">Binds directly to 23S ribosomal RNA and is necessary for the in vitro assembly process of the 50S ribosomal subunit. It is not involved in the protein synthesizing functions of that subunit.</text>
</comment>
<keyword evidence="4 8" id="KW-0689">Ribosomal protein</keyword>
<dbReference type="PRINTS" id="PR00062">
    <property type="entry name" value="RIBOSOMALL20"/>
</dbReference>
<comment type="caution">
    <text evidence="10">The sequence shown here is derived from an EMBL/GenBank/DDBJ whole genome shotgun (WGS) entry which is preliminary data.</text>
</comment>
<dbReference type="Gene3D" id="6.10.160.10">
    <property type="match status" value="1"/>
</dbReference>
<dbReference type="GO" id="GO:0006412">
    <property type="term" value="P:translation"/>
    <property type="evidence" value="ECO:0007669"/>
    <property type="project" value="InterPro"/>
</dbReference>
<dbReference type="CDD" id="cd07026">
    <property type="entry name" value="Ribosomal_L20"/>
    <property type="match status" value="1"/>
</dbReference>
<protein>
    <recommendedName>
        <fullName evidence="7 8">Large ribosomal subunit protein bL20</fullName>
    </recommendedName>
</protein>
<dbReference type="HAMAP" id="MF_00382">
    <property type="entry name" value="Ribosomal_bL20"/>
    <property type="match status" value="1"/>
</dbReference>
<dbReference type="EMBL" id="LGKN01000005">
    <property type="protein sequence ID" value="KPL87923.1"/>
    <property type="molecule type" value="Genomic_DNA"/>
</dbReference>
<dbReference type="NCBIfam" id="TIGR01032">
    <property type="entry name" value="rplT_bact"/>
    <property type="match status" value="1"/>
</dbReference>
<dbReference type="FunFam" id="1.10.1900.20:FF:000001">
    <property type="entry name" value="50S ribosomal protein L20"/>
    <property type="match status" value="1"/>
</dbReference>
<dbReference type="GO" id="GO:0005840">
    <property type="term" value="C:ribosome"/>
    <property type="evidence" value="ECO:0007669"/>
    <property type="project" value="UniProtKB-KW"/>
</dbReference>
<dbReference type="SUPFAM" id="SSF74731">
    <property type="entry name" value="Ribosomal protein L20"/>
    <property type="match status" value="1"/>
</dbReference>
<evidence type="ECO:0000256" key="8">
    <source>
        <dbReference type="HAMAP-Rule" id="MF_00382"/>
    </source>
</evidence>
<dbReference type="OrthoDB" id="9808966at2"/>
<dbReference type="GO" id="GO:0019843">
    <property type="term" value="F:rRNA binding"/>
    <property type="evidence" value="ECO:0007669"/>
    <property type="project" value="UniProtKB-UniRule"/>
</dbReference>
<dbReference type="PANTHER" id="PTHR10986">
    <property type="entry name" value="39S RIBOSOMAL PROTEIN L20"/>
    <property type="match status" value="1"/>
</dbReference>
<evidence type="ECO:0000256" key="5">
    <source>
        <dbReference type="ARBA" id="ARBA00023274"/>
    </source>
</evidence>
<reference evidence="12" key="3">
    <citation type="submission" date="2015-08" db="EMBL/GenBank/DDBJ databases">
        <title>Draft Genome Sequence of a Heterotrophic Facultative Anaerobic Bacterium Ardenticatena maritima Strain 110S.</title>
        <authorList>
            <person name="Kawaichi S."/>
            <person name="Yoshida T."/>
            <person name="Sako Y."/>
            <person name="Nakamura R."/>
        </authorList>
    </citation>
    <scope>NUCLEOTIDE SEQUENCE [LARGE SCALE GENOMIC DNA]</scope>
    <source>
        <strain evidence="12">110S</strain>
    </source>
</reference>
<dbReference type="AlphaFoldDB" id="A0A0M8K725"/>
<dbReference type="InterPro" id="IPR035566">
    <property type="entry name" value="Ribosomal_protein_bL20_C"/>
</dbReference>
<dbReference type="Proteomes" id="UP000050502">
    <property type="component" value="Unassembled WGS sequence"/>
</dbReference>
<evidence type="ECO:0000256" key="2">
    <source>
        <dbReference type="ARBA" id="ARBA00022730"/>
    </source>
</evidence>
<evidence type="ECO:0000313" key="10">
    <source>
        <dbReference type="EMBL" id="GAP61809.1"/>
    </source>
</evidence>
<evidence type="ECO:0000256" key="9">
    <source>
        <dbReference type="RuleBase" id="RU000560"/>
    </source>
</evidence>
<sequence>MARVKGGFRTRRRHKKILKMARGYRGAAHRRFRAANEAVLKALRNQTRDRKRRKRDFRRLWIQRINAAARLHGLSYSRFIYGLKQAGVELDRKVLADMAVNDADGFAKLVELAKQHQK</sequence>
<evidence type="ECO:0000256" key="6">
    <source>
        <dbReference type="ARBA" id="ARBA00024775"/>
    </source>
</evidence>
<dbReference type="STRING" id="872965.SE16_10360"/>